<feature type="compositionally biased region" description="Pro residues" evidence="2">
    <location>
        <begin position="3048"/>
        <end position="3059"/>
    </location>
</feature>
<proteinExistence type="predicted"/>
<feature type="compositionally biased region" description="Pro residues" evidence="2">
    <location>
        <begin position="3066"/>
        <end position="3082"/>
    </location>
</feature>
<feature type="region of interest" description="Disordered" evidence="2">
    <location>
        <begin position="1815"/>
        <end position="1892"/>
    </location>
</feature>
<keyword evidence="5" id="KW-1185">Reference proteome</keyword>
<keyword evidence="1" id="KW-0175">Coiled coil</keyword>
<name>A0A0G3BRN0_9BURK</name>
<feature type="compositionally biased region" description="Basic and acidic residues" evidence="2">
    <location>
        <begin position="71"/>
        <end position="83"/>
    </location>
</feature>
<feature type="compositionally biased region" description="Polar residues" evidence="2">
    <location>
        <begin position="1544"/>
        <end position="1554"/>
    </location>
</feature>
<protein>
    <recommendedName>
        <fullName evidence="3">DUF4781 domain-containing protein</fullName>
    </recommendedName>
</protein>
<feature type="compositionally biased region" description="Basic and acidic residues" evidence="2">
    <location>
        <begin position="26"/>
        <end position="60"/>
    </location>
</feature>
<dbReference type="KEGG" id="pbh:AAW51_5381"/>
<feature type="coiled-coil region" evidence="1">
    <location>
        <begin position="288"/>
        <end position="346"/>
    </location>
</feature>
<evidence type="ECO:0000313" key="5">
    <source>
        <dbReference type="Proteomes" id="UP000035352"/>
    </source>
</evidence>
<evidence type="ECO:0000256" key="1">
    <source>
        <dbReference type="SAM" id="Coils"/>
    </source>
</evidence>
<dbReference type="PANTHER" id="PTHR21115">
    <property type="entry name" value="GH06117P-RELATED"/>
    <property type="match status" value="1"/>
</dbReference>
<feature type="compositionally biased region" description="Low complexity" evidence="2">
    <location>
        <begin position="1657"/>
        <end position="1676"/>
    </location>
</feature>
<accession>A0A0G3BRN0</accession>
<feature type="coiled-coil region" evidence="1">
    <location>
        <begin position="716"/>
        <end position="743"/>
    </location>
</feature>
<feature type="domain" description="DUF4781" evidence="3">
    <location>
        <begin position="1248"/>
        <end position="1409"/>
    </location>
</feature>
<feature type="region of interest" description="Disordered" evidence="2">
    <location>
        <begin position="658"/>
        <end position="682"/>
    </location>
</feature>
<dbReference type="Proteomes" id="UP000035352">
    <property type="component" value="Chromosome"/>
</dbReference>
<feature type="compositionally biased region" description="Gly residues" evidence="2">
    <location>
        <begin position="1533"/>
        <end position="1543"/>
    </location>
</feature>
<evidence type="ECO:0000313" key="4">
    <source>
        <dbReference type="EMBL" id="AKJ32072.1"/>
    </source>
</evidence>
<dbReference type="PATRIC" id="fig|413882.6.peg.5630"/>
<feature type="compositionally biased region" description="Polar residues" evidence="2">
    <location>
        <begin position="131"/>
        <end position="140"/>
    </location>
</feature>
<feature type="compositionally biased region" description="Basic and acidic residues" evidence="2">
    <location>
        <begin position="3086"/>
        <end position="3106"/>
    </location>
</feature>
<feature type="region of interest" description="Disordered" evidence="2">
    <location>
        <begin position="877"/>
        <end position="909"/>
    </location>
</feature>
<organism evidence="4 5">
    <name type="scientific">Caldimonas brevitalea</name>
    <dbReference type="NCBI Taxonomy" id="413882"/>
    <lineage>
        <taxon>Bacteria</taxon>
        <taxon>Pseudomonadati</taxon>
        <taxon>Pseudomonadota</taxon>
        <taxon>Betaproteobacteria</taxon>
        <taxon>Burkholderiales</taxon>
        <taxon>Sphaerotilaceae</taxon>
        <taxon>Caldimonas</taxon>
    </lineage>
</organism>
<evidence type="ECO:0000259" key="3">
    <source>
        <dbReference type="Pfam" id="PF16013"/>
    </source>
</evidence>
<feature type="region of interest" description="Disordered" evidence="2">
    <location>
        <begin position="2292"/>
        <end position="2342"/>
    </location>
</feature>
<feature type="region of interest" description="Disordered" evidence="2">
    <location>
        <begin position="1639"/>
        <end position="1677"/>
    </location>
</feature>
<feature type="compositionally biased region" description="Basic and acidic residues" evidence="2">
    <location>
        <begin position="463"/>
        <end position="479"/>
    </location>
</feature>
<sequence length="3180" mass="340857">MPNQAAQDRAAALAAAEAARRAAEEAARKAAEEAQRRAAEARRLAAEAQRKADEARKAAEAAEAQAAKTKAKADADEAARLSKEAKAAELDALKQDAKANLAEKEKTLADAKLDDVRQRRSPGDPSEATRAATNEVNAARQTVALYEPVSVPGQPPVQAPPSAGTQTLLDKAHAAAKPVFDAQAQGREPTQQQKDALNTAVNEWLDAAQQDMRNAALKAQAEGRDPNAAIRSEADKIKQAVDRGGEFDPAALGAHVDQRRDAVLAESPGARQLRSEQYNVNQTGKQQVADATQAAKDADAKADEAERYAASFGAGPAGNDTVATARQQADAEAARLRGLANQAEAKLDGLVKAYGRSDPNDPTNPKTNVLGWVNADYNAKVADLEVGQLADQYQQALAGGDAKKIADAGLALDDARDAQRLLHALRDDAKAQLELRDSETEYTDAEAAWRAESGSRPAPYTVTERRGNETETKTVKPDGYDPAFWATPGSEEGKHVERQGDKYYYVTDDGKQELDPITARWWAAHDKREAARTDVTNAGKVLEGVKEDLLGGADGSGPKLDASRYLGDADGINKRLADANAAVDAAYRGLSTQRPPGFIGPVVASTTTPEELGRALQQQRSAQADADALKAMQALRNAERDQASGKPVDAKQIDTLRTEARDAQRKAEDLRPKLAPEQEKEMREKLLPDARKQLRTQDETVTRLTAPGSQATEDERRLALNQRDALQLKVRDYETQLELIDADRDALAARHQYDRTGFAKPQLSMFTEKRSGSRYGDGVTMDIYPDGYDPTWNIVPDANGKVSAQGLPRGISPDDVKVERVCDTWYVTFKKDSEVLGRQSDLTTNYVVQEGRYKMHPATARLWETAGGSDGRLARAGAARKQVEDDLRAAAADGPPPENTQPLIGPDGKPVPTLRLGEDLTQRKQTVDQRVLDLGELRKQAQRNYDNGTGDRTQLKNALDDAIAEETIARNEQAAVQAALEWQEANRARQLYEANERAGRPQTMCYAKPPREHAEELRNKAITARATWLDTRNQHHTQSAERDLGLKQAAHDRWKREHPGLAETSSDTWAALQQARGKVDDAKRYQVASNETAAAREQQFLSDNLRPDQYDDRRALYRLFMQNPQVMAQSVINQHYVQYGSEPMQMAGRTHLENEVALALGWQPSRPLDPGTPTHNAELRRTQPLFTNLSHEQKEVLRKTVDQIIETGGDKARVTVLPVVYGLDSDQGGIVKTALFEVEQQGKPGQVKYVDEQGWEYDDLDDYRANNHLPVEGVNLVMPEDGNFTLDDQGNVKLFVGDARTETGWETFRRETKLDLIVGGVGLVAGVVLTVGSLGTLSAPGVMLAAGSLTLMAAGYGIATSAESLHKQYSHGQDINPLTSTQARLDWLNLGLSALSVPVVGSSSRVALLGVRANRALKAADDAARVGDEAGKARHLAEAKQLLDRSASAAGTAETMARSLGRPLAVGSVYAFEEGGRYLLENWDHMTPAERNQQLGMLGLNAAGFASPVFARGYVRTHQTIKTAWNARQPGAPGEGVPAGGRTTGTVDPQTGLPTSIAARDGGAPPRVVPLSHTDPQSPTRTGAPRSTAPADAAQPPRVTAGEPAASPRQSVVAEPVPDVLAPFRVAPAADIWSGELVTTTRTGGRPGSTAGGSPAGSGSHTAAPASSAPSNPTTPARRRFRGWALREIARDPAHLLRFLIEPKPSGKGMRFLVPPTREHHNLIGGDYVESGHLTSNWSLGSGATAAPEHLALQDAYSNQLDNVSIEQRHIGGFAERKAIDIGGVPVELRTARMWESEGKLPAGTVAGAKPHTGWVVPEARSGAPRTAASAPRAPAATPTTLRAGPAATGPTSTARRPRVVPGGSPDGVPPTAAGRNVGTDEPSAASTSWSVPADRVGDTAVADLLLTLYRAGGQLEGASYYLYPKAYDDVTGLLPNVARQGLRPAFDAASPQRRAAVYAQAERQGSFGHVRPHRYASLDEARAAAQPEGMNTARDEIAIVLDSAIAPDGSVPPSAVLATVGLDVPSSGGPARVASITPTGQPLRVAYPQGYDPALPLIRTENGQRIDLLNTAPGRSEMGVNVFRRRVADLDLFAPGERPRRPDGSPTREEVPLPEGVFAVDGHGLEGRVEGPDGQPLAPADLARLISEHDGYHGQPVFLLSCLSGDGAVPFAQQLATLLGTDVYAATQSVRSRGHSPGPDAPNYVHGLSLLDAGSSYNGGVMEAKPLHSLPIVEIRSGGRVVYDDIPVLGPPVYARFRPGLSIEPAGTRAPGGDTSVSAGRRAPVVVGDEAPTVPAAPQRTTRGDEGETVNVRSGGGVVPPPEGPPAPPAGADPAGTPRGGRWRAAWERVAGGPTNALLGVASLQSASLANKLAGWDIPLGFTAISRGAPFDHVTGGPGQAFVSQVRGVGTRAAYFRGKRGLENALELARTGQPDAAVQQLRHMAQHRRRYGLSPDEVNKKLEPAIQELYRFGEASAVYRQQADAASLPGPLQRRYGIRLQSEAELKTGAPLPMGTLRDGHLVQAVLQDAGVPRGPGVRRTTDRALAQAVDAHRTRLAHERWHDLPDAVRQHLRDAAADPERVAALEPHRAVIDAAFTGQRLHWDAGLPRQVQDMIQLADPLPARLPRRVKDAEAALRRLSPELQQRAVAAREAELAYTSARDAVRTSGNLIDTKGVQGALGSTMHMDSRIGRLFKYGALGFATNTGIAATYKFIVGASVAGPKDVLKTIGLSGEVVGNVPNIAIQWSYLKGLMTRTRFSDTSDTAKVTQEQVVRYLEQRRDRMQGLDKNWWGGLERAIPAGVRDKARLSIEADAQARVRAEAEGTTPPLENRTFSKHVLLRRQQAQDRVTALNTALESKDAATMRKAAKEESVLAAKSMNTAGDFMALASMYRYGAMATLGAVTGHPYLAAITAYHGLVSNGGWLRAQQGTGTIYGLRMAPRALDDGNGFLGVGRRLGRGYNQLLDAVPTRYGESAAKGLNWSLDRLPLANRLPRTDNLFSALKLDPTVEGAANRRRIRMLLTGTTVPLLNLYVALNSGDEKEPKPPAGPGGGPTPTPSGSVPTPTPSATPTPTVPPSTEPEPEPPRTDGPDDEPVRPPPKDEYWTVDGAIESRSSFTRIAEAKARRDDIGYNQALDQLFNLNPQYKRSQMDGYVHPTRLDDPDALNNGTRLNIGPPP</sequence>
<feature type="region of interest" description="Disordered" evidence="2">
    <location>
        <begin position="106"/>
        <end position="140"/>
    </location>
</feature>
<feature type="region of interest" description="Disordered" evidence="2">
    <location>
        <begin position="1526"/>
        <end position="1612"/>
    </location>
</feature>
<dbReference type="STRING" id="413882.AAW51_5381"/>
<dbReference type="InterPro" id="IPR032759">
    <property type="entry name" value="Ntox5"/>
</dbReference>
<feature type="region of interest" description="Disordered" evidence="2">
    <location>
        <begin position="3040"/>
        <end position="3109"/>
    </location>
</feature>
<dbReference type="PANTHER" id="PTHR21115:SF0">
    <property type="entry name" value="GH06117P-RELATED"/>
    <property type="match status" value="1"/>
</dbReference>
<reference evidence="4 5" key="1">
    <citation type="submission" date="2015-05" db="EMBL/GenBank/DDBJ databases">
        <authorList>
            <person name="Tang B."/>
            <person name="Yu Y."/>
        </authorList>
    </citation>
    <scope>NUCLEOTIDE SEQUENCE [LARGE SCALE GENOMIC DNA]</scope>
    <source>
        <strain evidence="4 5">DSM 7029</strain>
    </source>
</reference>
<gene>
    <name evidence="4" type="ORF">AAW51_5381</name>
</gene>
<dbReference type="Pfam" id="PF15543">
    <property type="entry name" value="Ntox5"/>
    <property type="match status" value="1"/>
</dbReference>
<dbReference type="EMBL" id="CP011371">
    <property type="protein sequence ID" value="AKJ32072.1"/>
    <property type="molecule type" value="Genomic_DNA"/>
</dbReference>
<evidence type="ECO:0000256" key="2">
    <source>
        <dbReference type="SAM" id="MobiDB-lite"/>
    </source>
</evidence>
<dbReference type="InterPro" id="IPR031962">
    <property type="entry name" value="DUF4781"/>
</dbReference>
<feature type="compositionally biased region" description="Pro residues" evidence="2">
    <location>
        <begin position="2320"/>
        <end position="2332"/>
    </location>
</feature>
<feature type="compositionally biased region" description="Gly residues" evidence="2">
    <location>
        <begin position="1645"/>
        <end position="1656"/>
    </location>
</feature>
<feature type="compositionally biased region" description="Low complexity" evidence="2">
    <location>
        <begin position="1820"/>
        <end position="1864"/>
    </location>
</feature>
<feature type="compositionally biased region" description="Basic and acidic residues" evidence="2">
    <location>
        <begin position="106"/>
        <end position="122"/>
    </location>
</feature>
<feature type="region of interest" description="Disordered" evidence="2">
    <location>
        <begin position="3155"/>
        <end position="3180"/>
    </location>
</feature>
<feature type="region of interest" description="Disordered" evidence="2">
    <location>
        <begin position="26"/>
        <end position="83"/>
    </location>
</feature>
<dbReference type="Pfam" id="PF16013">
    <property type="entry name" value="DUF4781"/>
    <property type="match status" value="1"/>
</dbReference>
<feature type="region of interest" description="Disordered" evidence="2">
    <location>
        <begin position="446"/>
        <end position="493"/>
    </location>
</feature>